<accession>A0A0B6XV42</accession>
<protein>
    <submittedName>
        <fullName evidence="1">Uncharacterized protein</fullName>
    </submittedName>
</protein>
<reference evidence="1" key="1">
    <citation type="submission" date="2014-12" db="EMBL/GenBank/DDBJ databases">
        <title>Insight into the proteome of Arion vulgaris.</title>
        <authorList>
            <person name="Aradska J."/>
            <person name="Bulat T."/>
            <person name="Smidak R."/>
            <person name="Sarate P."/>
            <person name="Gangsoo J."/>
            <person name="Sialana F."/>
            <person name="Bilban M."/>
            <person name="Lubec G."/>
        </authorList>
    </citation>
    <scope>NUCLEOTIDE SEQUENCE</scope>
    <source>
        <tissue evidence="1">Skin</tissue>
    </source>
</reference>
<evidence type="ECO:0000313" key="1">
    <source>
        <dbReference type="EMBL" id="CEK47175.1"/>
    </source>
</evidence>
<gene>
    <name evidence="1" type="primary">ORF720</name>
</gene>
<proteinExistence type="predicted"/>
<dbReference type="EMBL" id="HACG01000310">
    <property type="protein sequence ID" value="CEK47175.1"/>
    <property type="molecule type" value="Transcribed_RNA"/>
</dbReference>
<organism evidence="1">
    <name type="scientific">Arion vulgaris</name>
    <dbReference type="NCBI Taxonomy" id="1028688"/>
    <lineage>
        <taxon>Eukaryota</taxon>
        <taxon>Metazoa</taxon>
        <taxon>Spiralia</taxon>
        <taxon>Lophotrochozoa</taxon>
        <taxon>Mollusca</taxon>
        <taxon>Gastropoda</taxon>
        <taxon>Heterobranchia</taxon>
        <taxon>Euthyneura</taxon>
        <taxon>Panpulmonata</taxon>
        <taxon>Eupulmonata</taxon>
        <taxon>Stylommatophora</taxon>
        <taxon>Helicina</taxon>
        <taxon>Arionoidea</taxon>
        <taxon>Arionidae</taxon>
        <taxon>Arion</taxon>
    </lineage>
</organism>
<sequence length="74" mass="8193">GHSSAISGLNDCNCGMFGSQINCGLTYQSMVCNMRKHRIASQEDILPTPQQQYHQQQSQQFVANITSSPILPRP</sequence>
<dbReference type="AlphaFoldDB" id="A0A0B6XV42"/>
<name>A0A0B6XV42_9EUPU</name>
<feature type="non-terminal residue" evidence="1">
    <location>
        <position position="1"/>
    </location>
</feature>
<feature type="non-terminal residue" evidence="1">
    <location>
        <position position="74"/>
    </location>
</feature>